<feature type="compositionally biased region" description="Polar residues" evidence="1">
    <location>
        <begin position="90"/>
        <end position="112"/>
    </location>
</feature>
<feature type="region of interest" description="Disordered" evidence="1">
    <location>
        <begin position="152"/>
        <end position="179"/>
    </location>
</feature>
<dbReference type="InterPro" id="IPR007797">
    <property type="entry name" value="AF4/FMR2"/>
</dbReference>
<dbReference type="GeneTree" id="ENSGT00950000182974"/>
<dbReference type="AlphaFoldDB" id="G3PVD7"/>
<organism evidence="2 3">
    <name type="scientific">Gasterosteus aculeatus aculeatus</name>
    <name type="common">three-spined stickleback</name>
    <dbReference type="NCBI Taxonomy" id="481459"/>
    <lineage>
        <taxon>Eukaryota</taxon>
        <taxon>Metazoa</taxon>
        <taxon>Chordata</taxon>
        <taxon>Craniata</taxon>
        <taxon>Vertebrata</taxon>
        <taxon>Euteleostomi</taxon>
        <taxon>Actinopterygii</taxon>
        <taxon>Neopterygii</taxon>
        <taxon>Teleostei</taxon>
        <taxon>Neoteleostei</taxon>
        <taxon>Acanthomorphata</taxon>
        <taxon>Eupercaria</taxon>
        <taxon>Perciformes</taxon>
        <taxon>Cottioidei</taxon>
        <taxon>Gasterosteales</taxon>
        <taxon>Gasterosteidae</taxon>
        <taxon>Gasterosteus</taxon>
    </lineage>
</organism>
<name>G3PVD7_GASAC</name>
<dbReference type="Proteomes" id="UP000007635">
    <property type="component" value="Chromosome XIV"/>
</dbReference>
<sequence length="348" mass="38746">CICLVMVYSIYSEERNRLRLRAWEQRNQETSQAPELASENVPLFGVPYKTNKGDELSNRIQRMLGSYEDGPPNPDKPTKPPFHNQVHYMSAQTQKAPSGNGCSSQPLRTSAASSSPNHCGHSSSFNQLSLSAHQQKRSEVLSDLRECASLSHAISPQSPDAKPLPVPHSSDNDGEDTKEMDASTFNLKQSPSDVSVLQANKGAALPSQTFPSLLLSKQPSVVMTQKPTAYVRPMDGQDQVVSESPELKSSPEPYVPLSELINKSDLCRTKILSPFLEVNVEVMRYKQLNLICLTLSGTLREEIGLPKPYLLIPCTLYLRVVFLPPERYSVKPLVLIFFLTFQVFLKRS</sequence>
<evidence type="ECO:0000313" key="2">
    <source>
        <dbReference type="Ensembl" id="ENSGACP00000021574.2"/>
    </source>
</evidence>
<dbReference type="GO" id="GO:0032783">
    <property type="term" value="C:super elongation complex"/>
    <property type="evidence" value="ECO:0007669"/>
    <property type="project" value="TreeGrafter"/>
</dbReference>
<dbReference type="PANTHER" id="PTHR10528:SF6">
    <property type="entry name" value="AF4_FMR2 FAMILY MEMBER 1"/>
    <property type="match status" value="1"/>
</dbReference>
<feature type="region of interest" description="Disordered" evidence="1">
    <location>
        <begin position="64"/>
        <end position="125"/>
    </location>
</feature>
<dbReference type="Pfam" id="PF05110">
    <property type="entry name" value="AF-4"/>
    <property type="match status" value="2"/>
</dbReference>
<reference evidence="2" key="3">
    <citation type="submission" date="2025-09" db="UniProtKB">
        <authorList>
            <consortium name="Ensembl"/>
        </authorList>
    </citation>
    <scope>IDENTIFICATION</scope>
</reference>
<dbReference type="GO" id="GO:0010468">
    <property type="term" value="P:regulation of gene expression"/>
    <property type="evidence" value="ECO:0007669"/>
    <property type="project" value="InterPro"/>
</dbReference>
<evidence type="ECO:0000256" key="1">
    <source>
        <dbReference type="SAM" id="MobiDB-lite"/>
    </source>
</evidence>
<proteinExistence type="predicted"/>
<dbReference type="Bgee" id="ENSGACG00000016333">
    <property type="expression patterns" value="Expressed in liver and 11 other cell types or tissues"/>
</dbReference>
<reference evidence="2 3" key="1">
    <citation type="journal article" date="2021" name="G3 (Bethesda)">
        <title>Improved contiguity of the threespine stickleback genome using long-read sequencing.</title>
        <authorList>
            <person name="Nath S."/>
            <person name="Shaw D.E."/>
            <person name="White M.A."/>
        </authorList>
    </citation>
    <scope>NUCLEOTIDE SEQUENCE [LARGE SCALE GENOMIC DNA]</scope>
    <source>
        <strain evidence="2 3">Lake Benthic</strain>
    </source>
</reference>
<dbReference type="Ensembl" id="ENSGACT00000021615.2">
    <property type="protein sequence ID" value="ENSGACP00000021574.2"/>
    <property type="gene ID" value="ENSGACG00000016333.2"/>
</dbReference>
<keyword evidence="3" id="KW-1185">Reference proteome</keyword>
<dbReference type="Gene3D" id="6.10.250.2670">
    <property type="match status" value="1"/>
</dbReference>
<evidence type="ECO:0000313" key="3">
    <source>
        <dbReference type="Proteomes" id="UP000007635"/>
    </source>
</evidence>
<evidence type="ECO:0008006" key="4">
    <source>
        <dbReference type="Google" id="ProtNLM"/>
    </source>
</evidence>
<protein>
    <recommendedName>
        <fullName evidence="4">AF4/FMR2 family, member 1</fullName>
    </recommendedName>
</protein>
<accession>G3PVD7</accession>
<feature type="compositionally biased region" description="Low complexity" evidence="1">
    <location>
        <begin position="113"/>
        <end position="124"/>
    </location>
</feature>
<dbReference type="PANTHER" id="PTHR10528">
    <property type="entry name" value="AF4/FMR2 FAMILY MEMBER"/>
    <property type="match status" value="1"/>
</dbReference>
<reference evidence="2" key="2">
    <citation type="submission" date="2025-08" db="UniProtKB">
        <authorList>
            <consortium name="Ensembl"/>
        </authorList>
    </citation>
    <scope>IDENTIFICATION</scope>
</reference>